<feature type="transmembrane region" description="Helical" evidence="17">
    <location>
        <begin position="255"/>
        <end position="274"/>
    </location>
</feature>
<evidence type="ECO:0000256" key="2">
    <source>
        <dbReference type="ARBA" id="ARBA00004127"/>
    </source>
</evidence>
<gene>
    <name evidence="18" type="ORF">Q31b_02210</name>
</gene>
<proteinExistence type="inferred from homology"/>
<feature type="transmembrane region" description="Helical" evidence="17">
    <location>
        <begin position="113"/>
        <end position="129"/>
    </location>
</feature>
<name>A0A5C6E886_9BACT</name>
<dbReference type="PANTHER" id="PTHR14269">
    <property type="entry name" value="CDP-DIACYLGLYCEROL--GLYCEROL-3-PHOSPHATE 3-PHOSPHATIDYLTRANSFERASE-RELATED"/>
    <property type="match status" value="1"/>
</dbReference>
<protein>
    <recommendedName>
        <fullName evidence="5">CDP-diacylglycerol--serine O-phosphatidyltransferase</fullName>
        <ecNumber evidence="4">2.7.8.8</ecNumber>
    </recommendedName>
    <alternativeName>
        <fullName evidence="14">Phosphatidylserine synthase</fullName>
    </alternativeName>
</protein>
<dbReference type="InterPro" id="IPR043130">
    <property type="entry name" value="CDP-OH_PTrfase_TM_dom"/>
</dbReference>
<evidence type="ECO:0000256" key="7">
    <source>
        <dbReference type="ARBA" id="ARBA00022679"/>
    </source>
</evidence>
<comment type="similarity">
    <text evidence="3 15">Belongs to the CDP-alcohol phosphatidyltransferase class-I family.</text>
</comment>
<feature type="transmembrane region" description="Helical" evidence="17">
    <location>
        <begin position="294"/>
        <end position="318"/>
    </location>
</feature>
<comment type="caution">
    <text evidence="18">The sequence shown here is derived from an EMBL/GenBank/DDBJ whole genome shotgun (WGS) entry which is preliminary data.</text>
</comment>
<dbReference type="PANTHER" id="PTHR14269:SF61">
    <property type="entry name" value="CDP-DIACYLGLYCEROL--SERINE O-PHOSPHATIDYLTRANSFERASE"/>
    <property type="match status" value="1"/>
</dbReference>
<sequence>MSELKKTLFGNQPMSHHDDQDHLENGDFVEEDTIEDSDGFDQAELEPNEIEESRVRRKLGSRLRRRRKGKRSKRRINLAFLPTILTLGNAVCGLAAISVAVSVNLPWADETKLFVAGVLIFAGMVFDALDGSAARMTGQESRFGAELDSLCDVITFGVAPAVIVWRLSDVFPQKLSWAIGVLFTLCVLIRLARFNVETDDDDAHDGFDGLPSPAAAGTIAAFAIALPDVAAIATDPYYPEFLRSIARFALDSSHYVVPALAVCLAYLMTSRFQYVHIFQQVIRGRWTTHQFGKALFTIVIGFLLHWVALPIGFCYYAFAPPIRQLFRRNEPVTNDK</sequence>
<evidence type="ECO:0000256" key="13">
    <source>
        <dbReference type="ARBA" id="ARBA00023264"/>
    </source>
</evidence>
<feature type="transmembrane region" description="Helical" evidence="17">
    <location>
        <begin position="76"/>
        <end position="101"/>
    </location>
</feature>
<evidence type="ECO:0000256" key="9">
    <source>
        <dbReference type="ARBA" id="ARBA00022989"/>
    </source>
</evidence>
<dbReference type="Gene3D" id="1.20.120.1760">
    <property type="match status" value="1"/>
</dbReference>
<evidence type="ECO:0000313" key="19">
    <source>
        <dbReference type="Proteomes" id="UP000315471"/>
    </source>
</evidence>
<keyword evidence="11 17" id="KW-0472">Membrane</keyword>
<evidence type="ECO:0000256" key="4">
    <source>
        <dbReference type="ARBA" id="ARBA00013174"/>
    </source>
</evidence>
<feature type="transmembrane region" description="Helical" evidence="17">
    <location>
        <begin position="175"/>
        <end position="194"/>
    </location>
</feature>
<dbReference type="AlphaFoldDB" id="A0A5C6E886"/>
<feature type="region of interest" description="Disordered" evidence="16">
    <location>
        <begin position="1"/>
        <end position="23"/>
    </location>
</feature>
<dbReference type="GO" id="GO:0012505">
    <property type="term" value="C:endomembrane system"/>
    <property type="evidence" value="ECO:0007669"/>
    <property type="project" value="UniProtKB-SubCell"/>
</dbReference>
<keyword evidence="13" id="KW-1208">Phospholipid metabolism</keyword>
<evidence type="ECO:0000256" key="5">
    <source>
        <dbReference type="ARBA" id="ARBA00017171"/>
    </source>
</evidence>
<dbReference type="InterPro" id="IPR048254">
    <property type="entry name" value="CDP_ALCOHOL_P_TRANSF_CS"/>
</dbReference>
<dbReference type="PROSITE" id="PS00379">
    <property type="entry name" value="CDP_ALCOHOL_P_TRANSF"/>
    <property type="match status" value="1"/>
</dbReference>
<evidence type="ECO:0000256" key="12">
    <source>
        <dbReference type="ARBA" id="ARBA00023209"/>
    </source>
</evidence>
<reference evidence="18 19" key="1">
    <citation type="submission" date="2019-02" db="EMBL/GenBank/DDBJ databases">
        <title>Deep-cultivation of Planctomycetes and their phenomic and genomic characterization uncovers novel biology.</title>
        <authorList>
            <person name="Wiegand S."/>
            <person name="Jogler M."/>
            <person name="Boedeker C."/>
            <person name="Pinto D."/>
            <person name="Vollmers J."/>
            <person name="Rivas-Marin E."/>
            <person name="Kohn T."/>
            <person name="Peeters S.H."/>
            <person name="Heuer A."/>
            <person name="Rast P."/>
            <person name="Oberbeckmann S."/>
            <person name="Bunk B."/>
            <person name="Jeske O."/>
            <person name="Meyerdierks A."/>
            <person name="Storesund J.E."/>
            <person name="Kallscheuer N."/>
            <person name="Luecker S."/>
            <person name="Lage O.M."/>
            <person name="Pohl T."/>
            <person name="Merkel B.J."/>
            <person name="Hornburger P."/>
            <person name="Mueller R.-W."/>
            <person name="Bruemmer F."/>
            <person name="Labrenz M."/>
            <person name="Spormann A.M."/>
            <person name="Op Den Camp H."/>
            <person name="Overmann J."/>
            <person name="Amann R."/>
            <person name="Jetten M.S.M."/>
            <person name="Mascher T."/>
            <person name="Medema M.H."/>
            <person name="Devos D.P."/>
            <person name="Kaster A.-K."/>
            <person name="Ovreas L."/>
            <person name="Rohde M."/>
            <person name="Galperin M.Y."/>
            <person name="Jogler C."/>
        </authorList>
    </citation>
    <scope>NUCLEOTIDE SEQUENCE [LARGE SCALE GENOMIC DNA]</scope>
    <source>
        <strain evidence="18 19">Q31b</strain>
    </source>
</reference>
<keyword evidence="6" id="KW-0444">Lipid biosynthesis</keyword>
<dbReference type="Proteomes" id="UP000315471">
    <property type="component" value="Unassembled WGS sequence"/>
</dbReference>
<comment type="catalytic activity">
    <reaction evidence="1">
        <text>a CDP-1,2-diacyl-sn-glycerol + L-serine = a 1,2-diacyl-sn-glycero-3-phospho-L-serine + CMP + H(+)</text>
        <dbReference type="Rhea" id="RHEA:16913"/>
        <dbReference type="ChEBI" id="CHEBI:15378"/>
        <dbReference type="ChEBI" id="CHEBI:33384"/>
        <dbReference type="ChEBI" id="CHEBI:57262"/>
        <dbReference type="ChEBI" id="CHEBI:58332"/>
        <dbReference type="ChEBI" id="CHEBI:60377"/>
        <dbReference type="EC" id="2.7.8.8"/>
    </reaction>
</comment>
<dbReference type="GO" id="GO:0016020">
    <property type="term" value="C:membrane"/>
    <property type="evidence" value="ECO:0007669"/>
    <property type="project" value="InterPro"/>
</dbReference>
<dbReference type="EC" id="2.7.8.8" evidence="4"/>
<evidence type="ECO:0000256" key="11">
    <source>
        <dbReference type="ARBA" id="ARBA00023136"/>
    </source>
</evidence>
<keyword evidence="8 17" id="KW-0812">Transmembrane</keyword>
<evidence type="ECO:0000256" key="17">
    <source>
        <dbReference type="SAM" id="Phobius"/>
    </source>
</evidence>
<dbReference type="EMBL" id="SJPY01000001">
    <property type="protein sequence ID" value="TWU45050.1"/>
    <property type="molecule type" value="Genomic_DNA"/>
</dbReference>
<evidence type="ECO:0000256" key="16">
    <source>
        <dbReference type="SAM" id="MobiDB-lite"/>
    </source>
</evidence>
<dbReference type="OrthoDB" id="9777147at2"/>
<feature type="transmembrane region" description="Helical" evidence="17">
    <location>
        <begin position="214"/>
        <end position="234"/>
    </location>
</feature>
<evidence type="ECO:0000256" key="14">
    <source>
        <dbReference type="ARBA" id="ARBA00032361"/>
    </source>
</evidence>
<organism evidence="18 19">
    <name type="scientific">Novipirellula aureliae</name>
    <dbReference type="NCBI Taxonomy" id="2527966"/>
    <lineage>
        <taxon>Bacteria</taxon>
        <taxon>Pseudomonadati</taxon>
        <taxon>Planctomycetota</taxon>
        <taxon>Planctomycetia</taxon>
        <taxon>Pirellulales</taxon>
        <taxon>Pirellulaceae</taxon>
        <taxon>Novipirellula</taxon>
    </lineage>
</organism>
<keyword evidence="19" id="KW-1185">Reference proteome</keyword>
<dbReference type="InterPro" id="IPR000462">
    <property type="entry name" value="CDP-OH_P_trans"/>
</dbReference>
<keyword evidence="9 17" id="KW-1133">Transmembrane helix</keyword>
<dbReference type="NCBIfam" id="TIGR00473">
    <property type="entry name" value="pssA"/>
    <property type="match status" value="1"/>
</dbReference>
<evidence type="ECO:0000256" key="6">
    <source>
        <dbReference type="ARBA" id="ARBA00022516"/>
    </source>
</evidence>
<accession>A0A5C6E886</accession>
<evidence type="ECO:0000256" key="3">
    <source>
        <dbReference type="ARBA" id="ARBA00010441"/>
    </source>
</evidence>
<dbReference type="InterPro" id="IPR050324">
    <property type="entry name" value="CDP-alcohol_PTase-I"/>
</dbReference>
<evidence type="ECO:0000256" key="8">
    <source>
        <dbReference type="ARBA" id="ARBA00022692"/>
    </source>
</evidence>
<dbReference type="GO" id="GO:0003882">
    <property type="term" value="F:CDP-diacylglycerol-serine O-phosphatidyltransferase activity"/>
    <property type="evidence" value="ECO:0007669"/>
    <property type="project" value="UniProtKB-EC"/>
</dbReference>
<evidence type="ECO:0000256" key="1">
    <source>
        <dbReference type="ARBA" id="ARBA00000287"/>
    </source>
</evidence>
<keyword evidence="12" id="KW-0594">Phospholipid biosynthesis</keyword>
<comment type="subcellular location">
    <subcellularLocation>
        <location evidence="2">Endomembrane system</location>
        <topology evidence="2">Multi-pass membrane protein</topology>
    </subcellularLocation>
</comment>
<evidence type="ECO:0000313" key="18">
    <source>
        <dbReference type="EMBL" id="TWU45050.1"/>
    </source>
</evidence>
<dbReference type="InterPro" id="IPR004533">
    <property type="entry name" value="CDP-diaglyc--ser_O-PTrfase"/>
</dbReference>
<keyword evidence="10" id="KW-0443">Lipid metabolism</keyword>
<evidence type="ECO:0000256" key="15">
    <source>
        <dbReference type="RuleBase" id="RU003750"/>
    </source>
</evidence>
<keyword evidence="7 15" id="KW-0808">Transferase</keyword>
<dbReference type="GO" id="GO:0008654">
    <property type="term" value="P:phospholipid biosynthetic process"/>
    <property type="evidence" value="ECO:0007669"/>
    <property type="project" value="UniProtKB-KW"/>
</dbReference>
<dbReference type="Pfam" id="PF01066">
    <property type="entry name" value="CDP-OH_P_transf"/>
    <property type="match status" value="1"/>
</dbReference>
<evidence type="ECO:0000256" key="10">
    <source>
        <dbReference type="ARBA" id="ARBA00023098"/>
    </source>
</evidence>